<organism evidence="1 3">
    <name type="scientific">Pseudomonas extremorientalis</name>
    <dbReference type="NCBI Taxonomy" id="169669"/>
    <lineage>
        <taxon>Bacteria</taxon>
        <taxon>Pseudomonadati</taxon>
        <taxon>Pseudomonadota</taxon>
        <taxon>Gammaproteobacteria</taxon>
        <taxon>Pseudomonadales</taxon>
        <taxon>Pseudomonadaceae</taxon>
        <taxon>Pseudomonas</taxon>
    </lineage>
</organism>
<evidence type="ECO:0000313" key="4">
    <source>
        <dbReference type="Proteomes" id="UP000182654"/>
    </source>
</evidence>
<reference evidence="1 3" key="1">
    <citation type="submission" date="2016-08" db="EMBL/GenBank/DDBJ databases">
        <title>Draft genome sequence of the type strain of Pseudomonas extremorientalis LMG 19695T isolated from drinking water reservoir.</title>
        <authorList>
            <person name="Tambong J.T."/>
        </authorList>
    </citation>
    <scope>NUCLEOTIDE SEQUENCE [LARGE SCALE GENOMIC DNA]</scope>
    <source>
        <strain evidence="1 3">LMG 19695</strain>
    </source>
</reference>
<evidence type="ECO:0000313" key="2">
    <source>
        <dbReference type="EMBL" id="SDO81868.1"/>
    </source>
</evidence>
<evidence type="ECO:0000313" key="3">
    <source>
        <dbReference type="Proteomes" id="UP000181686"/>
    </source>
</evidence>
<accession>A0A1H0MN50</accession>
<dbReference type="Pfam" id="PF19619">
    <property type="entry name" value="DUF6124"/>
    <property type="match status" value="1"/>
</dbReference>
<dbReference type="EMBL" id="LT629708">
    <property type="protein sequence ID" value="SDO81868.1"/>
    <property type="molecule type" value="Genomic_DNA"/>
</dbReference>
<sequence>MFKVTPNPPNGPDLKLNHAANRAIDHYLNPGAEAPPAPLFSIASDASNETLIVNSYETFSSVSALLLDLSEALTGKQRDVVLAIHQLSELGVLLVDKLMERKATLADPGL</sequence>
<dbReference type="RefSeq" id="WP_071490174.1">
    <property type="nucleotide sequence ID" value="NZ_LT629708.1"/>
</dbReference>
<dbReference type="Proteomes" id="UP000181686">
    <property type="component" value="Unassembled WGS sequence"/>
</dbReference>
<evidence type="ECO:0008006" key="5">
    <source>
        <dbReference type="Google" id="ProtNLM"/>
    </source>
</evidence>
<dbReference type="Proteomes" id="UP000182654">
    <property type="component" value="Chromosome I"/>
</dbReference>
<proteinExistence type="predicted"/>
<reference evidence="2 4" key="2">
    <citation type="submission" date="2016-10" db="EMBL/GenBank/DDBJ databases">
        <authorList>
            <person name="Varghese N."/>
            <person name="Submissions S."/>
        </authorList>
    </citation>
    <scope>NUCLEOTIDE SEQUENCE [LARGE SCALE GENOMIC DNA]</scope>
    <source>
        <strain evidence="2 4">BS2774</strain>
    </source>
</reference>
<dbReference type="AlphaFoldDB" id="A0A1H0MN50"/>
<keyword evidence="4" id="KW-1185">Reference proteome</keyword>
<evidence type="ECO:0000313" key="1">
    <source>
        <dbReference type="EMBL" id="OIN08678.1"/>
    </source>
</evidence>
<protein>
    <recommendedName>
        <fullName evidence="5">DUF3077 domain-containing protein</fullName>
    </recommendedName>
</protein>
<gene>
    <name evidence="1" type="ORF">BFN10_14020</name>
    <name evidence="2" type="ORF">SAMN04490184_1523</name>
</gene>
<dbReference type="EMBL" id="MDGK01000036">
    <property type="protein sequence ID" value="OIN08678.1"/>
    <property type="molecule type" value="Genomic_DNA"/>
</dbReference>
<name>A0A1H0MN50_9PSED</name>